<keyword evidence="2" id="KW-1185">Reference proteome</keyword>
<accession>A0AAV4DUK1</accession>
<evidence type="ECO:0000313" key="1">
    <source>
        <dbReference type="EMBL" id="GFO47768.1"/>
    </source>
</evidence>
<gene>
    <name evidence="1" type="ORF">PoB_007427300</name>
</gene>
<dbReference type="AlphaFoldDB" id="A0AAV4DUK1"/>
<comment type="caution">
    <text evidence="1">The sequence shown here is derived from an EMBL/GenBank/DDBJ whole genome shotgun (WGS) entry which is preliminary data.</text>
</comment>
<name>A0AAV4DUK1_9GAST</name>
<sequence>MEVVEKVEMVEMAEKVEKMEMVEMEVVEKGGDGRDVEKVDARPIFRTVKTDYGFDFAYCSPSISYSMISDFQAATSARPGHWSSTGRDTHFCVWAAIIAISHGNYRGEVGDYHGSDYIVAVVRS</sequence>
<dbReference type="Proteomes" id="UP000735302">
    <property type="component" value="Unassembled WGS sequence"/>
</dbReference>
<proteinExistence type="predicted"/>
<protein>
    <submittedName>
        <fullName evidence="1">Uncharacterized protein</fullName>
    </submittedName>
</protein>
<dbReference type="EMBL" id="BLXT01008342">
    <property type="protein sequence ID" value="GFO47768.1"/>
    <property type="molecule type" value="Genomic_DNA"/>
</dbReference>
<evidence type="ECO:0000313" key="2">
    <source>
        <dbReference type="Proteomes" id="UP000735302"/>
    </source>
</evidence>
<reference evidence="1 2" key="1">
    <citation type="journal article" date="2021" name="Elife">
        <title>Chloroplast acquisition without the gene transfer in kleptoplastic sea slugs, Plakobranchus ocellatus.</title>
        <authorList>
            <person name="Maeda T."/>
            <person name="Takahashi S."/>
            <person name="Yoshida T."/>
            <person name="Shimamura S."/>
            <person name="Takaki Y."/>
            <person name="Nagai Y."/>
            <person name="Toyoda A."/>
            <person name="Suzuki Y."/>
            <person name="Arimoto A."/>
            <person name="Ishii H."/>
            <person name="Satoh N."/>
            <person name="Nishiyama T."/>
            <person name="Hasebe M."/>
            <person name="Maruyama T."/>
            <person name="Minagawa J."/>
            <person name="Obokata J."/>
            <person name="Shigenobu S."/>
        </authorList>
    </citation>
    <scope>NUCLEOTIDE SEQUENCE [LARGE SCALE GENOMIC DNA]</scope>
</reference>
<organism evidence="1 2">
    <name type="scientific">Plakobranchus ocellatus</name>
    <dbReference type="NCBI Taxonomy" id="259542"/>
    <lineage>
        <taxon>Eukaryota</taxon>
        <taxon>Metazoa</taxon>
        <taxon>Spiralia</taxon>
        <taxon>Lophotrochozoa</taxon>
        <taxon>Mollusca</taxon>
        <taxon>Gastropoda</taxon>
        <taxon>Heterobranchia</taxon>
        <taxon>Euthyneura</taxon>
        <taxon>Panpulmonata</taxon>
        <taxon>Sacoglossa</taxon>
        <taxon>Placobranchoidea</taxon>
        <taxon>Plakobranchidae</taxon>
        <taxon>Plakobranchus</taxon>
    </lineage>
</organism>